<dbReference type="PANTHER" id="PTHR46566">
    <property type="entry name" value="1-PHOSPHOFRUCTOKINASE-RELATED"/>
    <property type="match status" value="1"/>
</dbReference>
<evidence type="ECO:0000313" key="8">
    <source>
        <dbReference type="EMBL" id="HIQ84045.1"/>
    </source>
</evidence>
<dbReference type="GO" id="GO:0009024">
    <property type="term" value="F:tagatose-6-phosphate kinase activity"/>
    <property type="evidence" value="ECO:0007669"/>
    <property type="project" value="UniProtKB-EC"/>
</dbReference>
<comment type="caution">
    <text evidence="8">The sequence shown here is derived from an EMBL/GenBank/DDBJ whole genome shotgun (WGS) entry which is preliminary data.</text>
</comment>
<feature type="domain" description="Carbohydrate kinase PfkB" evidence="7">
    <location>
        <begin position="34"/>
        <end position="295"/>
    </location>
</feature>
<keyword evidence="6" id="KW-0423">Lactose metabolism</keyword>
<accession>A0A9D0ZP18</accession>
<evidence type="ECO:0000256" key="2">
    <source>
        <dbReference type="ARBA" id="ARBA00022679"/>
    </source>
</evidence>
<sequence length="318" mass="32532">MRYNESMDIVTLTLNPCLDRTAWVGDFGLPPTREEWQTGGKGVNVARVLSALGAEALAVCPLGGETGERFCALARQEGIHVLPVPVSAPTRVIDTWAREGDFAQKVDYRPGAPLSETEMDALEEALFAALPGARALAVCGSAPDGAAAKRVAGILRRAKALGLATVLDSNGAALLEGVRGCPDLLKPNEQELAALAGASDPAAAWKLIDGGVGRVLMSLGAQGCCLVGADAGGPAALLPLTLGARAEIYAPAPKVQTVNAVGSGDSLLAGYLYAALRGLPDAEALQFANAAGAANAAMFPAARVGWAEILPLWGGARF</sequence>
<dbReference type="GO" id="GO:0008443">
    <property type="term" value="F:phosphofructokinase activity"/>
    <property type="evidence" value="ECO:0007669"/>
    <property type="project" value="TreeGrafter"/>
</dbReference>
<dbReference type="InterPro" id="IPR011611">
    <property type="entry name" value="PfkB_dom"/>
</dbReference>
<dbReference type="AlphaFoldDB" id="A0A9D0ZP18"/>
<dbReference type="PROSITE" id="PS00583">
    <property type="entry name" value="PFKB_KINASES_1"/>
    <property type="match status" value="1"/>
</dbReference>
<evidence type="ECO:0000256" key="1">
    <source>
        <dbReference type="ARBA" id="ARBA00005380"/>
    </source>
</evidence>
<dbReference type="EC" id="2.7.1.144" evidence="6"/>
<dbReference type="InterPro" id="IPR017583">
    <property type="entry name" value="Tagatose/fructose_Pkinase"/>
</dbReference>
<comment type="similarity">
    <text evidence="1">Belongs to the carbohydrate kinase pfkB family.</text>
</comment>
<proteinExistence type="inferred from homology"/>
<dbReference type="Gene3D" id="3.40.1190.20">
    <property type="match status" value="1"/>
</dbReference>
<reference evidence="8" key="2">
    <citation type="journal article" date="2021" name="PeerJ">
        <title>Extensive microbial diversity within the chicken gut microbiome revealed by metagenomics and culture.</title>
        <authorList>
            <person name="Gilroy R."/>
            <person name="Ravi A."/>
            <person name="Getino M."/>
            <person name="Pursley I."/>
            <person name="Horton D.L."/>
            <person name="Alikhan N.F."/>
            <person name="Baker D."/>
            <person name="Gharbi K."/>
            <person name="Hall N."/>
            <person name="Watson M."/>
            <person name="Adriaenssens E.M."/>
            <person name="Foster-Nyarko E."/>
            <person name="Jarju S."/>
            <person name="Secka A."/>
            <person name="Antonio M."/>
            <person name="Oren A."/>
            <person name="Chaudhuri R.R."/>
            <person name="La Ragione R."/>
            <person name="Hildebrand F."/>
            <person name="Pallen M.J."/>
        </authorList>
    </citation>
    <scope>NUCLEOTIDE SEQUENCE</scope>
    <source>
        <strain evidence="8">ChiSjej6B24-2974</strain>
    </source>
</reference>
<keyword evidence="3 6" id="KW-0547">Nucleotide-binding</keyword>
<evidence type="ECO:0000256" key="4">
    <source>
        <dbReference type="ARBA" id="ARBA00022777"/>
    </source>
</evidence>
<dbReference type="EMBL" id="DVFZ01000122">
    <property type="protein sequence ID" value="HIQ84045.1"/>
    <property type="molecule type" value="Genomic_DNA"/>
</dbReference>
<dbReference type="PANTHER" id="PTHR46566:SF2">
    <property type="entry name" value="ATP-DEPENDENT 6-PHOSPHOFRUCTOKINASE ISOZYME 2"/>
    <property type="match status" value="1"/>
</dbReference>
<keyword evidence="2 6" id="KW-0808">Transferase</keyword>
<dbReference type="GO" id="GO:0005524">
    <property type="term" value="F:ATP binding"/>
    <property type="evidence" value="ECO:0007669"/>
    <property type="project" value="UniProtKB-KW"/>
</dbReference>
<evidence type="ECO:0000256" key="5">
    <source>
        <dbReference type="ARBA" id="ARBA00022840"/>
    </source>
</evidence>
<evidence type="ECO:0000256" key="3">
    <source>
        <dbReference type="ARBA" id="ARBA00022741"/>
    </source>
</evidence>
<keyword evidence="5 6" id="KW-0067">ATP-binding</keyword>
<dbReference type="GO" id="GO:0005829">
    <property type="term" value="C:cytosol"/>
    <property type="evidence" value="ECO:0007669"/>
    <property type="project" value="TreeGrafter"/>
</dbReference>
<protein>
    <recommendedName>
        <fullName evidence="6">Tagatose-6-phosphate kinase</fullName>
        <ecNumber evidence="6">2.7.1.144</ecNumber>
    </recommendedName>
</protein>
<dbReference type="InterPro" id="IPR029056">
    <property type="entry name" value="Ribokinase-like"/>
</dbReference>
<dbReference type="Pfam" id="PF00294">
    <property type="entry name" value="PfkB"/>
    <property type="match status" value="1"/>
</dbReference>
<organism evidence="8 9">
    <name type="scientific">Candidatus Pullichristensenella stercorigallinarum</name>
    <dbReference type="NCBI Taxonomy" id="2840909"/>
    <lineage>
        <taxon>Bacteria</taxon>
        <taxon>Bacillati</taxon>
        <taxon>Bacillota</taxon>
        <taxon>Clostridia</taxon>
        <taxon>Candidatus Pullichristensenella</taxon>
    </lineage>
</organism>
<gene>
    <name evidence="8" type="ORF">IAA52_13225</name>
</gene>
<reference evidence="8" key="1">
    <citation type="submission" date="2020-10" db="EMBL/GenBank/DDBJ databases">
        <authorList>
            <person name="Gilroy R."/>
        </authorList>
    </citation>
    <scope>NUCLEOTIDE SEQUENCE</scope>
    <source>
        <strain evidence="8">ChiSjej6B24-2974</strain>
    </source>
</reference>
<evidence type="ECO:0000256" key="6">
    <source>
        <dbReference type="PIRNR" id="PIRNR000535"/>
    </source>
</evidence>
<keyword evidence="4" id="KW-0418">Kinase</keyword>
<dbReference type="SUPFAM" id="SSF53613">
    <property type="entry name" value="Ribokinase-like"/>
    <property type="match status" value="1"/>
</dbReference>
<evidence type="ECO:0000313" key="9">
    <source>
        <dbReference type="Proteomes" id="UP000824260"/>
    </source>
</evidence>
<evidence type="ECO:0000259" key="7">
    <source>
        <dbReference type="Pfam" id="PF00294"/>
    </source>
</evidence>
<dbReference type="GO" id="GO:0005988">
    <property type="term" value="P:lactose metabolic process"/>
    <property type="evidence" value="ECO:0007669"/>
    <property type="project" value="UniProtKB-KW"/>
</dbReference>
<dbReference type="InterPro" id="IPR002173">
    <property type="entry name" value="Carboh/pur_kinase_PfkB_CS"/>
</dbReference>
<name>A0A9D0ZP18_9FIRM</name>
<comment type="pathway">
    <text evidence="6">Carbohydrate metabolism; D-tagatose 6-phosphate degradation; D-glyceraldehyde 3-phosphate and glycerone phosphate from D-tagatose 6-phosphate: step 1/2.</text>
</comment>
<comment type="similarity">
    <text evidence="6">Belongs to the carbohydrate kinase PfkB family. LacC subfamily.</text>
</comment>
<comment type="catalytic activity">
    <reaction evidence="6">
        <text>D-tagatofuranose 6-phosphate + ATP = D-tagatofuranose 1,6-bisphosphate + ADP + H(+)</text>
        <dbReference type="Rhea" id="RHEA:12420"/>
        <dbReference type="ChEBI" id="CHEBI:15378"/>
        <dbReference type="ChEBI" id="CHEBI:30616"/>
        <dbReference type="ChEBI" id="CHEBI:58694"/>
        <dbReference type="ChEBI" id="CHEBI:58695"/>
        <dbReference type="ChEBI" id="CHEBI:456216"/>
        <dbReference type="EC" id="2.7.1.144"/>
    </reaction>
</comment>
<dbReference type="Proteomes" id="UP000824260">
    <property type="component" value="Unassembled WGS sequence"/>
</dbReference>
<dbReference type="PIRSF" id="PIRSF000535">
    <property type="entry name" value="1PFK/6PFK/LacC"/>
    <property type="match status" value="1"/>
</dbReference>